<accession>A0ABD6C4D8</accession>
<gene>
    <name evidence="2" type="ORF">ACFR9T_11775</name>
</gene>
<comment type="caution">
    <text evidence="2">The sequence shown here is derived from an EMBL/GenBank/DDBJ whole genome shotgun (WGS) entry which is preliminary data.</text>
</comment>
<protein>
    <submittedName>
        <fullName evidence="2">Uncharacterized protein</fullName>
    </submittedName>
</protein>
<evidence type="ECO:0000256" key="1">
    <source>
        <dbReference type="SAM" id="MobiDB-lite"/>
    </source>
</evidence>
<dbReference type="AlphaFoldDB" id="A0ABD6C4D8"/>
<dbReference type="Proteomes" id="UP001597185">
    <property type="component" value="Unassembled WGS sequence"/>
</dbReference>
<feature type="region of interest" description="Disordered" evidence="1">
    <location>
        <begin position="1"/>
        <end position="20"/>
    </location>
</feature>
<proteinExistence type="predicted"/>
<dbReference type="EMBL" id="JBHUDB010000010">
    <property type="protein sequence ID" value="MFD1571258.1"/>
    <property type="molecule type" value="Genomic_DNA"/>
</dbReference>
<dbReference type="RefSeq" id="WP_256419018.1">
    <property type="nucleotide sequence ID" value="NZ_JANHDL010000011.1"/>
</dbReference>
<organism evidence="2 3">
    <name type="scientific">Halorubrum laminariae</name>
    <dbReference type="NCBI Taxonomy" id="1433523"/>
    <lineage>
        <taxon>Archaea</taxon>
        <taxon>Methanobacteriati</taxon>
        <taxon>Methanobacteriota</taxon>
        <taxon>Stenosarchaea group</taxon>
        <taxon>Halobacteria</taxon>
        <taxon>Halobacteriales</taxon>
        <taxon>Haloferacaceae</taxon>
        <taxon>Halorubrum</taxon>
    </lineage>
</organism>
<evidence type="ECO:0000313" key="2">
    <source>
        <dbReference type="EMBL" id="MFD1571258.1"/>
    </source>
</evidence>
<evidence type="ECO:0000313" key="3">
    <source>
        <dbReference type="Proteomes" id="UP001597185"/>
    </source>
</evidence>
<keyword evidence="3" id="KW-1185">Reference proteome</keyword>
<reference evidence="2 3" key="1">
    <citation type="journal article" date="2019" name="Int. J. Syst. Evol. Microbiol.">
        <title>The Global Catalogue of Microorganisms (GCM) 10K type strain sequencing project: providing services to taxonomists for standard genome sequencing and annotation.</title>
        <authorList>
            <consortium name="The Broad Institute Genomics Platform"/>
            <consortium name="The Broad Institute Genome Sequencing Center for Infectious Disease"/>
            <person name="Wu L."/>
            <person name="Ma J."/>
        </authorList>
    </citation>
    <scope>NUCLEOTIDE SEQUENCE [LARGE SCALE GENOMIC DNA]</scope>
    <source>
        <strain evidence="2 3">CGMCC 1.12689</strain>
    </source>
</reference>
<sequence length="154" mass="18015">MNSVRSRLLADGPRGESPAERRHRTLTELKRTVRHHPAVDVAAGVTADDGRFRELEVTFDPRILDVDAEQANLRIEWRPRPDPSESAYFVFHYYDSTGRDFGWHREPNPHVDRLEHVQERDAPDAEYEYETAFFESQSPVDLCWDILGRIEQRV</sequence>
<name>A0ABD6C4D8_9EURY</name>